<dbReference type="GO" id="GO:0033499">
    <property type="term" value="P:galactose catabolic process via UDP-galactose, Leloir pathway"/>
    <property type="evidence" value="ECO:0007669"/>
    <property type="project" value="TreeGrafter"/>
</dbReference>
<dbReference type="InterPro" id="IPR047215">
    <property type="entry name" value="Galactose_mutarotase-like"/>
</dbReference>
<reference evidence="13" key="2">
    <citation type="submission" date="2020-08" db="EMBL/GenBank/DDBJ databases">
        <title>The Agave Microbiome: Exploring the role of microbial communities in plant adaptations to desert environments.</title>
        <authorList>
            <person name="Partida-Martinez L.P."/>
        </authorList>
    </citation>
    <scope>NUCLEOTIDE SEQUENCE [LARGE SCALE GENOMIC DNA]</scope>
    <source>
        <strain evidence="13">AT2.8</strain>
    </source>
</reference>
<dbReference type="InterPro" id="IPR011013">
    <property type="entry name" value="Gal_mutarotase_sf_dom"/>
</dbReference>
<feature type="binding site" evidence="11">
    <location>
        <begin position="179"/>
        <end position="181"/>
    </location>
    <ligand>
        <name>beta-D-galactose</name>
        <dbReference type="ChEBI" id="CHEBI:27667"/>
    </ligand>
</feature>
<comment type="similarity">
    <text evidence="3 8">Belongs to the aldose epimerase family.</text>
</comment>
<dbReference type="NCBIfam" id="NF008277">
    <property type="entry name" value="PRK11055.1"/>
    <property type="match status" value="1"/>
</dbReference>
<proteinExistence type="inferred from homology"/>
<dbReference type="Proteomes" id="UP000548423">
    <property type="component" value="Unassembled WGS sequence"/>
</dbReference>
<sequence length="352" mass="39460">MKIVDKLFGQYNGEPVMEYTLVNNSGMSVSCMNYGCIITKIMVPDRNGKIENVVLGFEQFEDYVDLSPYFGSIVGRVAGRINHSEFELDGEVYRLTPNEDPNHLHGGKKGFNSVIWKTEPFETENAVGLKFFYRSVNGEEGYPGNLDTTATYLLNNQNELSIRYEAHTDQKTIVNLTNHSYFNLSGNLKRDVSEHILHLESDRFLELGSDLIPTGKMIDSTNTPFDFKHGRLLKSGMKSDYPQNVLAGHGYDHPLLFSKKGENTVALSEKESGRTLLVTTDQPCVVLYTGNYLEGPYSISGVRARNHLGVCLETQGLPDAINQPNFPSIVLNPEDVYQAVTKYRFFSNTIGV</sequence>
<evidence type="ECO:0000256" key="4">
    <source>
        <dbReference type="ARBA" id="ARBA00013185"/>
    </source>
</evidence>
<evidence type="ECO:0000313" key="13">
    <source>
        <dbReference type="Proteomes" id="UP000548423"/>
    </source>
</evidence>
<gene>
    <name evidence="12" type="ORF">F4694_005933</name>
</gene>
<dbReference type="UniPathway" id="UPA00242"/>
<dbReference type="InterPro" id="IPR014718">
    <property type="entry name" value="GH-type_carb-bd"/>
</dbReference>
<evidence type="ECO:0000256" key="5">
    <source>
        <dbReference type="ARBA" id="ARBA00014165"/>
    </source>
</evidence>
<evidence type="ECO:0000256" key="9">
    <source>
        <dbReference type="PIRSR" id="PIRSR005096-1"/>
    </source>
</evidence>
<dbReference type="AlphaFoldDB" id="A0A852TN43"/>
<dbReference type="Gene3D" id="2.70.98.10">
    <property type="match status" value="1"/>
</dbReference>
<dbReference type="InterPro" id="IPR015443">
    <property type="entry name" value="Aldose_1-epimerase"/>
</dbReference>
<comment type="caution">
    <text evidence="12">The sequence shown here is derived from an EMBL/GenBank/DDBJ whole genome shotgun (WGS) entry which is preliminary data.</text>
</comment>
<protein>
    <recommendedName>
        <fullName evidence="5 8">Aldose 1-epimerase</fullName>
        <ecNumber evidence="4 8">5.1.3.3</ecNumber>
    </recommendedName>
</protein>
<keyword evidence="7 8" id="KW-0119">Carbohydrate metabolism</keyword>
<dbReference type="InterPro" id="IPR008183">
    <property type="entry name" value="Aldose_1/G6P_1-epimerase"/>
</dbReference>
<dbReference type="GO" id="GO:0004034">
    <property type="term" value="F:aldose 1-epimerase activity"/>
    <property type="evidence" value="ECO:0007669"/>
    <property type="project" value="UniProtKB-EC"/>
</dbReference>
<comment type="pathway">
    <text evidence="2 8">Carbohydrate metabolism; hexose metabolism.</text>
</comment>
<dbReference type="PIRSF" id="PIRSF005096">
    <property type="entry name" value="GALM"/>
    <property type="match status" value="1"/>
</dbReference>
<accession>A0A852TN43</accession>
<dbReference type="EC" id="5.1.3.3" evidence="4 8"/>
<evidence type="ECO:0000256" key="1">
    <source>
        <dbReference type="ARBA" id="ARBA00001614"/>
    </source>
</evidence>
<organism evidence="12 13">
    <name type="scientific">Neobacillus niacini</name>
    <dbReference type="NCBI Taxonomy" id="86668"/>
    <lineage>
        <taxon>Bacteria</taxon>
        <taxon>Bacillati</taxon>
        <taxon>Bacillota</taxon>
        <taxon>Bacilli</taxon>
        <taxon>Bacillales</taxon>
        <taxon>Bacillaceae</taxon>
        <taxon>Neobacillus</taxon>
    </lineage>
</organism>
<evidence type="ECO:0000256" key="7">
    <source>
        <dbReference type="ARBA" id="ARBA00023277"/>
    </source>
</evidence>
<dbReference type="GO" id="GO:0005737">
    <property type="term" value="C:cytoplasm"/>
    <property type="evidence" value="ECO:0007669"/>
    <property type="project" value="TreeGrafter"/>
</dbReference>
<dbReference type="Pfam" id="PF01263">
    <property type="entry name" value="Aldose_epim"/>
    <property type="match status" value="1"/>
</dbReference>
<evidence type="ECO:0000313" key="12">
    <source>
        <dbReference type="EMBL" id="NYE09076.1"/>
    </source>
</evidence>
<evidence type="ECO:0000256" key="11">
    <source>
        <dbReference type="PIRSR" id="PIRSR005096-3"/>
    </source>
</evidence>
<dbReference type="GO" id="GO:0006006">
    <property type="term" value="P:glucose metabolic process"/>
    <property type="evidence" value="ECO:0007669"/>
    <property type="project" value="TreeGrafter"/>
</dbReference>
<dbReference type="CDD" id="cd09019">
    <property type="entry name" value="galactose_mutarotase_like"/>
    <property type="match status" value="1"/>
</dbReference>
<evidence type="ECO:0000256" key="3">
    <source>
        <dbReference type="ARBA" id="ARBA00006206"/>
    </source>
</evidence>
<dbReference type="PANTHER" id="PTHR10091:SF0">
    <property type="entry name" value="GALACTOSE MUTAROTASE"/>
    <property type="match status" value="1"/>
</dbReference>
<name>A0A852TN43_9BACI</name>
<evidence type="ECO:0000256" key="8">
    <source>
        <dbReference type="PIRNR" id="PIRNR005096"/>
    </source>
</evidence>
<evidence type="ECO:0000256" key="2">
    <source>
        <dbReference type="ARBA" id="ARBA00005028"/>
    </source>
</evidence>
<dbReference type="InterPro" id="IPR018052">
    <property type="entry name" value="Ald1_epimerase_CS"/>
</dbReference>
<dbReference type="EMBL" id="JACCBX010000018">
    <property type="protein sequence ID" value="NYE09076.1"/>
    <property type="molecule type" value="Genomic_DNA"/>
</dbReference>
<dbReference type="PROSITE" id="PS00545">
    <property type="entry name" value="ALDOSE_1_EPIMERASE"/>
    <property type="match status" value="1"/>
</dbReference>
<dbReference type="SUPFAM" id="SSF74650">
    <property type="entry name" value="Galactose mutarotase-like"/>
    <property type="match status" value="1"/>
</dbReference>
<comment type="catalytic activity">
    <reaction evidence="1 8">
        <text>alpha-D-glucose = beta-D-glucose</text>
        <dbReference type="Rhea" id="RHEA:10264"/>
        <dbReference type="ChEBI" id="CHEBI:15903"/>
        <dbReference type="ChEBI" id="CHEBI:17925"/>
        <dbReference type="EC" id="5.1.3.3"/>
    </reaction>
</comment>
<feature type="active site" description="Proton acceptor" evidence="9">
    <location>
        <position position="313"/>
    </location>
</feature>
<dbReference type="PANTHER" id="PTHR10091">
    <property type="entry name" value="ALDOSE-1-EPIMERASE"/>
    <property type="match status" value="1"/>
</dbReference>
<evidence type="ECO:0000256" key="6">
    <source>
        <dbReference type="ARBA" id="ARBA00023235"/>
    </source>
</evidence>
<dbReference type="GO" id="GO:0030246">
    <property type="term" value="F:carbohydrate binding"/>
    <property type="evidence" value="ECO:0007669"/>
    <property type="project" value="InterPro"/>
</dbReference>
<feature type="binding site" evidence="10">
    <location>
        <position position="252"/>
    </location>
    <ligand>
        <name>beta-D-galactose</name>
        <dbReference type="ChEBI" id="CHEBI:27667"/>
    </ligand>
</feature>
<feature type="active site" description="Proton donor" evidence="9">
    <location>
        <position position="179"/>
    </location>
</feature>
<dbReference type="PROSITE" id="PS51257">
    <property type="entry name" value="PROKAR_LIPOPROTEIN"/>
    <property type="match status" value="1"/>
</dbReference>
<keyword evidence="6 8" id="KW-0413">Isomerase</keyword>
<reference evidence="13" key="1">
    <citation type="submission" date="2020-07" db="EMBL/GenBank/DDBJ databases">
        <authorList>
            <person name="Partida-Martinez L."/>
            <person name="Huntemann M."/>
            <person name="Clum A."/>
            <person name="Wang J."/>
            <person name="Palaniappan K."/>
            <person name="Ritter S."/>
            <person name="Chen I.-M."/>
            <person name="Stamatis D."/>
            <person name="Reddy T."/>
            <person name="O'Malley R."/>
            <person name="Daum C."/>
            <person name="Shapiro N."/>
            <person name="Ivanova N."/>
            <person name="Kyrpides N."/>
            <person name="Woyke T."/>
        </authorList>
    </citation>
    <scope>NUCLEOTIDE SEQUENCE [LARGE SCALE GENOMIC DNA]</scope>
    <source>
        <strain evidence="13">AT2.8</strain>
    </source>
</reference>
<evidence type="ECO:0000256" key="10">
    <source>
        <dbReference type="PIRSR" id="PIRSR005096-2"/>
    </source>
</evidence>